<dbReference type="InterPro" id="IPR036065">
    <property type="entry name" value="BolA-like_sf"/>
</dbReference>
<reference evidence="2" key="1">
    <citation type="submission" date="2019-11" db="EMBL/GenBank/DDBJ databases">
        <authorList>
            <person name="Liu Y."/>
            <person name="Hou J."/>
            <person name="Li T.-Q."/>
            <person name="Guan C.-H."/>
            <person name="Wu X."/>
            <person name="Wu H.-Z."/>
            <person name="Ling F."/>
            <person name="Zhang R."/>
            <person name="Shi X.-G."/>
            <person name="Ren J.-P."/>
            <person name="Chen E.-F."/>
            <person name="Sun J.-M."/>
        </authorList>
    </citation>
    <scope>NUCLEOTIDE SEQUENCE</scope>
    <source>
        <strain evidence="2">Adult_tree_wgs_1</strain>
        <tissue evidence="2">Leaves</tissue>
    </source>
</reference>
<keyword evidence="3" id="KW-1185">Reference proteome</keyword>
<dbReference type="GO" id="GO:0009507">
    <property type="term" value="C:chloroplast"/>
    <property type="evidence" value="ECO:0007669"/>
    <property type="project" value="TreeGrafter"/>
</dbReference>
<dbReference type="InterPro" id="IPR002634">
    <property type="entry name" value="BolA"/>
</dbReference>
<evidence type="ECO:0000313" key="2">
    <source>
        <dbReference type="EMBL" id="KAF7112179.1"/>
    </source>
</evidence>
<proteinExistence type="inferred from homology"/>
<name>A0A834FT92_RHOSS</name>
<accession>A0A834FT92</accession>
<sequence length="171" mass="18702">MTPSRNNGFLNMLRLMQKTALQVYVEAKKGGELASELSCLSMSEENLVEDSDSGSKVGIGIGDLKLGKSEVAAADLGSNSDGLGSRGERIKEKLEAGLSPTELKVDEISCQHAGHECVRGSDGETHFNVKVVSKEFEGKSLVKRHRLNYMICCKMSCRVDYTLCQLWQNTI</sequence>
<dbReference type="Pfam" id="PF01722">
    <property type="entry name" value="BolA"/>
    <property type="match status" value="1"/>
</dbReference>
<dbReference type="SUPFAM" id="SSF82657">
    <property type="entry name" value="BolA-like"/>
    <property type="match status" value="1"/>
</dbReference>
<dbReference type="GO" id="GO:0016226">
    <property type="term" value="P:iron-sulfur cluster assembly"/>
    <property type="evidence" value="ECO:0007669"/>
    <property type="project" value="TreeGrafter"/>
</dbReference>
<protein>
    <submittedName>
        <fullName evidence="2">Uncharacterized protein</fullName>
    </submittedName>
</protein>
<comment type="similarity">
    <text evidence="1">Belongs to the BolA/IbaG family.</text>
</comment>
<dbReference type="EMBL" id="WJXA01000552">
    <property type="protein sequence ID" value="KAF7112179.1"/>
    <property type="molecule type" value="Genomic_DNA"/>
</dbReference>
<dbReference type="PANTHER" id="PTHR46230:SF3">
    <property type="entry name" value="SUFE-LIKE PROTEIN 1, CHLOROPLASTIC_MITOCHONDRIAL"/>
    <property type="match status" value="1"/>
</dbReference>
<dbReference type="OrthoDB" id="411584at2759"/>
<comment type="caution">
    <text evidence="2">The sequence shown here is derived from an EMBL/GenBank/DDBJ whole genome shotgun (WGS) entry which is preliminary data.</text>
</comment>
<evidence type="ECO:0000313" key="3">
    <source>
        <dbReference type="Proteomes" id="UP000626092"/>
    </source>
</evidence>
<dbReference type="Proteomes" id="UP000626092">
    <property type="component" value="Unassembled WGS sequence"/>
</dbReference>
<dbReference type="PANTHER" id="PTHR46230">
    <property type="match status" value="1"/>
</dbReference>
<gene>
    <name evidence="2" type="ORF">RHSIM_RhsimUnG0255300</name>
</gene>
<organism evidence="2 3">
    <name type="scientific">Rhododendron simsii</name>
    <name type="common">Sims's rhododendron</name>
    <dbReference type="NCBI Taxonomy" id="118357"/>
    <lineage>
        <taxon>Eukaryota</taxon>
        <taxon>Viridiplantae</taxon>
        <taxon>Streptophyta</taxon>
        <taxon>Embryophyta</taxon>
        <taxon>Tracheophyta</taxon>
        <taxon>Spermatophyta</taxon>
        <taxon>Magnoliopsida</taxon>
        <taxon>eudicotyledons</taxon>
        <taxon>Gunneridae</taxon>
        <taxon>Pentapetalae</taxon>
        <taxon>asterids</taxon>
        <taxon>Ericales</taxon>
        <taxon>Ericaceae</taxon>
        <taxon>Ericoideae</taxon>
        <taxon>Rhodoreae</taxon>
        <taxon>Rhododendron</taxon>
    </lineage>
</organism>
<dbReference type="AlphaFoldDB" id="A0A834FT92"/>
<dbReference type="Gene3D" id="3.30.300.90">
    <property type="entry name" value="BolA-like"/>
    <property type="match status" value="1"/>
</dbReference>
<evidence type="ECO:0000256" key="1">
    <source>
        <dbReference type="RuleBase" id="RU003860"/>
    </source>
</evidence>